<dbReference type="PANTHER" id="PTHR34883">
    <property type="entry name" value="SERINE-RICH PROTEIN, PUTATIVE-RELATED-RELATED"/>
    <property type="match status" value="1"/>
</dbReference>
<protein>
    <recommendedName>
        <fullName evidence="5">Phytocyanin domain-containing protein</fullName>
    </recommendedName>
</protein>
<evidence type="ECO:0000313" key="4">
    <source>
        <dbReference type="Proteomes" id="UP000518752"/>
    </source>
</evidence>
<comment type="caution">
    <text evidence="3">The sequence shown here is derived from an EMBL/GenBank/DDBJ whole genome shotgun (WGS) entry which is preliminary data.</text>
</comment>
<evidence type="ECO:0000313" key="3">
    <source>
        <dbReference type="EMBL" id="KAF5391291.1"/>
    </source>
</evidence>
<sequence>MFAKSVILVGLFASAAVKALPQSGSSSSGYGSSSGYSGSSDSSGYSSGNSGYSSGNSGYSSGNSGYSSGNSGYSSGNSGYQSSDSSSMDSGCGSSDCGISTSEMMDSSTMMMDSSSTMMMDSSSTMMMDSSSTMMMDSTSTSTSSMSYSTPSYGSGGMSWGSDGLTKGYDGCVQQCIASFGAPGSYQATATSGSSGSYGTGSTITVIVAPSQGVFRYVPFAVNASVGDTIKFMWGGNNHTVTKSSELTPCNKTSDAPFASGTHDKDFVFTQVVNDTNPTFFYCGTPTHCQQGMFGIINPPSAFEAPTSVSGMMSSLMANDTDLSTYAAYTANTTAGSAGSSWGANIDMSSMPNWSHSLIAENVLFTRNVLAMNPDLMDESGSVNLGAVGSNPMMVPANIGQALADSSSISSSSDASSAATSSGSAASSTSSPSGAASSNGAISVASSKILVGATVLVATFFAL</sequence>
<dbReference type="EMBL" id="JAACJN010000010">
    <property type="protein sequence ID" value="KAF5391291.1"/>
    <property type="molecule type" value="Genomic_DNA"/>
</dbReference>
<evidence type="ECO:0000256" key="2">
    <source>
        <dbReference type="SAM" id="SignalP"/>
    </source>
</evidence>
<reference evidence="3 4" key="1">
    <citation type="journal article" date="2020" name="ISME J.">
        <title>Uncovering the hidden diversity of litter-decomposition mechanisms in mushroom-forming fungi.</title>
        <authorList>
            <person name="Floudas D."/>
            <person name="Bentzer J."/>
            <person name="Ahren D."/>
            <person name="Johansson T."/>
            <person name="Persson P."/>
            <person name="Tunlid A."/>
        </authorList>
    </citation>
    <scope>NUCLEOTIDE SEQUENCE [LARGE SCALE GENOMIC DNA]</scope>
    <source>
        <strain evidence="3 4">CBS 406.79</strain>
    </source>
</reference>
<keyword evidence="4" id="KW-1185">Reference proteome</keyword>
<dbReference type="PANTHER" id="PTHR34883:SF15">
    <property type="entry name" value="EXTRACELLULAR SERINE-RICH PROTEIN"/>
    <property type="match status" value="1"/>
</dbReference>
<evidence type="ECO:0008006" key="5">
    <source>
        <dbReference type="Google" id="ProtNLM"/>
    </source>
</evidence>
<feature type="region of interest" description="Disordered" evidence="1">
    <location>
        <begin position="21"/>
        <end position="52"/>
    </location>
</feature>
<feature type="chain" id="PRO_5034065479" description="Phytocyanin domain-containing protein" evidence="2">
    <location>
        <begin position="20"/>
        <end position="463"/>
    </location>
</feature>
<gene>
    <name evidence="3" type="ORF">D9757_001927</name>
</gene>
<proteinExistence type="predicted"/>
<feature type="signal peptide" evidence="2">
    <location>
        <begin position="1"/>
        <end position="19"/>
    </location>
</feature>
<dbReference type="Proteomes" id="UP000518752">
    <property type="component" value="Unassembled WGS sequence"/>
</dbReference>
<feature type="region of interest" description="Disordered" evidence="1">
    <location>
        <begin position="73"/>
        <end position="95"/>
    </location>
</feature>
<feature type="compositionally biased region" description="Low complexity" evidence="1">
    <location>
        <begin position="23"/>
        <end position="52"/>
    </location>
</feature>
<accession>A0A8H5HXC4</accession>
<name>A0A8H5HXC4_9AGAR</name>
<dbReference type="InterPro" id="IPR008972">
    <property type="entry name" value="Cupredoxin"/>
</dbReference>
<dbReference type="Gene3D" id="2.60.40.420">
    <property type="entry name" value="Cupredoxins - blue copper proteins"/>
    <property type="match status" value="1"/>
</dbReference>
<keyword evidence="2" id="KW-0732">Signal</keyword>
<organism evidence="3 4">
    <name type="scientific">Collybiopsis confluens</name>
    <dbReference type="NCBI Taxonomy" id="2823264"/>
    <lineage>
        <taxon>Eukaryota</taxon>
        <taxon>Fungi</taxon>
        <taxon>Dikarya</taxon>
        <taxon>Basidiomycota</taxon>
        <taxon>Agaricomycotina</taxon>
        <taxon>Agaricomycetes</taxon>
        <taxon>Agaricomycetidae</taxon>
        <taxon>Agaricales</taxon>
        <taxon>Marasmiineae</taxon>
        <taxon>Omphalotaceae</taxon>
        <taxon>Collybiopsis</taxon>
    </lineage>
</organism>
<dbReference type="AlphaFoldDB" id="A0A8H5HXC4"/>
<dbReference type="SUPFAM" id="SSF49503">
    <property type="entry name" value="Cupredoxins"/>
    <property type="match status" value="1"/>
</dbReference>
<evidence type="ECO:0000256" key="1">
    <source>
        <dbReference type="SAM" id="MobiDB-lite"/>
    </source>
</evidence>
<dbReference type="OrthoDB" id="2331100at2759"/>
<dbReference type="InterPro" id="IPR052953">
    <property type="entry name" value="Ser-rich/MCO-related"/>
</dbReference>